<dbReference type="InterPro" id="IPR007844">
    <property type="entry name" value="AsmA"/>
</dbReference>
<dbReference type="PANTHER" id="PTHR30441">
    <property type="entry name" value="DUF748 DOMAIN-CONTAINING PROTEIN"/>
    <property type="match status" value="1"/>
</dbReference>
<evidence type="ECO:0000313" key="3">
    <source>
        <dbReference type="EMBL" id="MEF3365351.1"/>
    </source>
</evidence>
<dbReference type="InterPro" id="IPR052894">
    <property type="entry name" value="AsmA-related"/>
</dbReference>
<dbReference type="Proteomes" id="UP001350748">
    <property type="component" value="Unassembled WGS sequence"/>
</dbReference>
<feature type="transmembrane region" description="Helical" evidence="1">
    <location>
        <begin position="21"/>
        <end position="46"/>
    </location>
</feature>
<organism evidence="3 4">
    <name type="scientific">Methylocystis borbori</name>
    <dbReference type="NCBI Taxonomy" id="3118750"/>
    <lineage>
        <taxon>Bacteria</taxon>
        <taxon>Pseudomonadati</taxon>
        <taxon>Pseudomonadota</taxon>
        <taxon>Alphaproteobacteria</taxon>
        <taxon>Hyphomicrobiales</taxon>
        <taxon>Methylocystaceae</taxon>
        <taxon>Methylocystis</taxon>
    </lineage>
</organism>
<keyword evidence="4" id="KW-1185">Reference proteome</keyword>
<keyword evidence="1" id="KW-1133">Transmembrane helix</keyword>
<proteinExistence type="predicted"/>
<dbReference type="RefSeq" id="WP_332080257.1">
    <property type="nucleotide sequence ID" value="NZ_JAZHYN010000004.1"/>
</dbReference>
<sequence>MPSPNVTEKPSPARSRARAAARWLALAAIVSAGLIGLEAAVAPWLFSPTALVDAIAVQLQGSSGLYVSARGRARFSLLPRPTIAVDSVSFADRNGALFIDADALRGDVDLLPLVAGRLNVAAVTLVRPRATLNLDEKRIDAPGAAARAAAAKPTTPQAAAADKLRFGVVSVVDGAARIAYRGRDYALDKIDATFEWRRIGEAATLTGAFDFGGERLEAMLWAARPIALLRGEQSIVAGRLDGESLRFDAQGLAQLGANARFEGRIGAATPFVRQTLGLFGLQPPLPGRFDDGQFSAEATFGPQEAQFKNARIFVDGNEFQGELAFQTEDGRPCLTAKLKSEFLSLRPLLVDAPALVGPDGQWTKETFELPDLSGVDVDLHLAVAHARLGRLKLEDAAVAVALRDGALELAIDEAQAYRGKLKLRASFAPSGSGLALRANAQASGVDAGPLLWDAFGKPAFSGALDATIALNAEGDGATALMRSLDGRASVALATGDIAGIDLERALRRLEKRPLSSALDIHAGRSTLDQANATIKIEKGVAEINEGVARGPGFTLAFDGVARIPERGLALKALAREADDAGKAKDKGVSISFDISGGWDELALTSDAQAFIRRSDAAAPLLPPAEPIGDKDSTLE</sequence>
<dbReference type="Pfam" id="PF05170">
    <property type="entry name" value="AsmA"/>
    <property type="match status" value="1"/>
</dbReference>
<dbReference type="PANTHER" id="PTHR30441:SF4">
    <property type="entry name" value="PROTEIN ASMA"/>
    <property type="match status" value="1"/>
</dbReference>
<accession>A0ABU7XFS4</accession>
<gene>
    <name evidence="3" type="ORF">V3H18_02265</name>
</gene>
<evidence type="ECO:0000313" key="4">
    <source>
        <dbReference type="Proteomes" id="UP001350748"/>
    </source>
</evidence>
<name>A0ABU7XFS4_9HYPH</name>
<keyword evidence="1" id="KW-0472">Membrane</keyword>
<feature type="domain" description="AsmA" evidence="2">
    <location>
        <begin position="360"/>
        <end position="544"/>
    </location>
</feature>
<evidence type="ECO:0000259" key="2">
    <source>
        <dbReference type="Pfam" id="PF05170"/>
    </source>
</evidence>
<protein>
    <submittedName>
        <fullName evidence="3">AsmA family protein</fullName>
    </submittedName>
</protein>
<keyword evidence="1" id="KW-0812">Transmembrane</keyword>
<comment type="caution">
    <text evidence="3">The sequence shown here is derived from an EMBL/GenBank/DDBJ whole genome shotgun (WGS) entry which is preliminary data.</text>
</comment>
<reference evidence="3 4" key="1">
    <citation type="submission" date="2024-02" db="EMBL/GenBank/DDBJ databases">
        <authorList>
            <person name="Grouzdev D."/>
        </authorList>
    </citation>
    <scope>NUCLEOTIDE SEQUENCE [LARGE SCALE GENOMIC DNA]</scope>
    <source>
        <strain evidence="3 4">9N</strain>
    </source>
</reference>
<dbReference type="EMBL" id="JAZHYN010000004">
    <property type="protein sequence ID" value="MEF3365351.1"/>
    <property type="molecule type" value="Genomic_DNA"/>
</dbReference>
<evidence type="ECO:0000256" key="1">
    <source>
        <dbReference type="SAM" id="Phobius"/>
    </source>
</evidence>